<feature type="compositionally biased region" description="Gly residues" evidence="1">
    <location>
        <begin position="26"/>
        <end position="43"/>
    </location>
</feature>
<keyword evidence="3" id="KW-1185">Reference proteome</keyword>
<feature type="region of interest" description="Disordered" evidence="1">
    <location>
        <begin position="1"/>
        <end position="104"/>
    </location>
</feature>
<dbReference type="Proteomes" id="UP001501638">
    <property type="component" value="Unassembled WGS sequence"/>
</dbReference>
<dbReference type="EMBL" id="BAAASZ010000031">
    <property type="protein sequence ID" value="GAA2456989.1"/>
    <property type="molecule type" value="Genomic_DNA"/>
</dbReference>
<feature type="compositionally biased region" description="Pro residues" evidence="1">
    <location>
        <begin position="50"/>
        <end position="86"/>
    </location>
</feature>
<comment type="caution">
    <text evidence="2">The sequence shown here is derived from an EMBL/GenBank/DDBJ whole genome shotgun (WGS) entry which is preliminary data.</text>
</comment>
<accession>A0ABN3KE55</accession>
<evidence type="ECO:0008006" key="4">
    <source>
        <dbReference type="Google" id="ProtNLM"/>
    </source>
</evidence>
<proteinExistence type="predicted"/>
<dbReference type="RefSeq" id="WP_344326665.1">
    <property type="nucleotide sequence ID" value="NZ_BAAASZ010000031.1"/>
</dbReference>
<evidence type="ECO:0000313" key="3">
    <source>
        <dbReference type="Proteomes" id="UP001501638"/>
    </source>
</evidence>
<name>A0ABN3KE55_9ACTN</name>
<reference evidence="2 3" key="1">
    <citation type="journal article" date="2019" name="Int. J. Syst. Evol. Microbiol.">
        <title>The Global Catalogue of Microorganisms (GCM) 10K type strain sequencing project: providing services to taxonomists for standard genome sequencing and annotation.</title>
        <authorList>
            <consortium name="The Broad Institute Genomics Platform"/>
            <consortium name="The Broad Institute Genome Sequencing Center for Infectious Disease"/>
            <person name="Wu L."/>
            <person name="Ma J."/>
        </authorList>
    </citation>
    <scope>NUCLEOTIDE SEQUENCE [LARGE SCALE GENOMIC DNA]</scope>
    <source>
        <strain evidence="2 3">JCM 6305</strain>
    </source>
</reference>
<organism evidence="2 3">
    <name type="scientific">Streptomyces macrosporus</name>
    <dbReference type="NCBI Taxonomy" id="44032"/>
    <lineage>
        <taxon>Bacteria</taxon>
        <taxon>Bacillati</taxon>
        <taxon>Actinomycetota</taxon>
        <taxon>Actinomycetes</taxon>
        <taxon>Kitasatosporales</taxon>
        <taxon>Streptomycetaceae</taxon>
        <taxon>Streptomyces</taxon>
    </lineage>
</organism>
<evidence type="ECO:0000256" key="1">
    <source>
        <dbReference type="SAM" id="MobiDB-lite"/>
    </source>
</evidence>
<protein>
    <recommendedName>
        <fullName evidence="4">Scaffolding protein</fullName>
    </recommendedName>
</protein>
<sequence>MHRTPFHPRTVLGYRADGRPIYPIAGGSGEGDAGAGTPSGDGGQQQDATPPAPEPQPTPAPQPQPTPAPQPAQPTEPAPQQEPPQEPQSEPTNDRVESLPKWAQERIRTADAAAHSALIRLALYETADQHGANPAALADSLSFQAAVETLDPSDTNAIVKAAKEAANRNPALKATPPPPQRGGSEFTGGPAPTSAADKAAPGLDRLRAAYATQ</sequence>
<feature type="region of interest" description="Disordered" evidence="1">
    <location>
        <begin position="167"/>
        <end position="213"/>
    </location>
</feature>
<gene>
    <name evidence="2" type="ORF">GCM10010405_46300</name>
</gene>
<feature type="compositionally biased region" description="Basic and acidic residues" evidence="1">
    <location>
        <begin position="92"/>
        <end position="104"/>
    </location>
</feature>
<evidence type="ECO:0000313" key="2">
    <source>
        <dbReference type="EMBL" id="GAA2456989.1"/>
    </source>
</evidence>